<feature type="compositionally biased region" description="Polar residues" evidence="12">
    <location>
        <begin position="369"/>
        <end position="378"/>
    </location>
</feature>
<keyword evidence="8 11" id="KW-0808">Transferase</keyword>
<dbReference type="NCBIfam" id="TIGR03160">
    <property type="entry name" value="cobT_DBIPRT"/>
    <property type="match status" value="1"/>
</dbReference>
<name>A0A1G5G115_9BACL</name>
<sequence length="385" mass="39398">MKKEEQILEQVLDKITAPDQNIAAETSAHVDILTKPPGSLGKLEELVIRLAGMTGQARPCFDRRAVIVMAADHGVVAEGISAFPAEVTPQMVMNFLAGGAAVNVLARHARAEVICVDIGINADLDHANLLSRNIRKGTANMAQGAAMTRDEAIQAILVGVDVVTAEVAKGTGLFVTGEMGIGNTTASAAVMSALTGIAPAAAVGRGTGLDDAGVLRKAAVISQALSVNTPDPEDALDVLCKVGGLEIAGLAGVILAAAAHRCPVVIDGFISTAAALIARKLAPLSTAYMIASHTSHENGHAALLRELDLKPMLDLDMRLGEGTGGVLSLHLIDAACLILNEMATFASAGVSDGTNQASDSDSSEKEHSTGSSILTVSPVQGDGSR</sequence>
<dbReference type="InterPro" id="IPR017846">
    <property type="entry name" value="Nict_dMeBzImd_PRibTrfase_bact"/>
</dbReference>
<comment type="function">
    <text evidence="1 11">Catalyzes the synthesis of alpha-ribazole-5'-phosphate from nicotinate mononucleotide (NAMN) and 5,6-dimethylbenzimidazole (DMB).</text>
</comment>
<comment type="pathway">
    <text evidence="2 11">Nucleoside biosynthesis; alpha-ribazole biosynthesis; alpha-ribazole from 5,6-dimethylbenzimidazole: step 1/2.</text>
</comment>
<evidence type="ECO:0000256" key="2">
    <source>
        <dbReference type="ARBA" id="ARBA00005049"/>
    </source>
</evidence>
<evidence type="ECO:0000256" key="9">
    <source>
        <dbReference type="ARBA" id="ARBA00030686"/>
    </source>
</evidence>
<feature type="region of interest" description="Disordered" evidence="12">
    <location>
        <begin position="350"/>
        <end position="385"/>
    </location>
</feature>
<dbReference type="UniPathway" id="UPA00061">
    <property type="reaction ID" value="UER00516"/>
</dbReference>
<dbReference type="EC" id="2.4.2.21" evidence="4 11"/>
<evidence type="ECO:0000256" key="3">
    <source>
        <dbReference type="ARBA" id="ARBA00007110"/>
    </source>
</evidence>
<dbReference type="SUPFAM" id="SSF52733">
    <property type="entry name" value="Nicotinate mononucleotide:5,6-dimethylbenzimidazole phosphoribosyltransferase (CobT)"/>
    <property type="match status" value="1"/>
</dbReference>
<dbReference type="EMBL" id="FMVM01000005">
    <property type="protein sequence ID" value="SCY45275.1"/>
    <property type="molecule type" value="Genomic_DNA"/>
</dbReference>
<keyword evidence="14" id="KW-1185">Reference proteome</keyword>
<dbReference type="FunFam" id="3.40.50.10210:FF:000001">
    <property type="entry name" value="Nicotinate-nucleotide--dimethylbenzimidazole phosphoribosyltransferase"/>
    <property type="match status" value="1"/>
</dbReference>
<evidence type="ECO:0000256" key="5">
    <source>
        <dbReference type="ARBA" id="ARBA00015486"/>
    </source>
</evidence>
<dbReference type="CDD" id="cd02439">
    <property type="entry name" value="DMB-PRT_CobT"/>
    <property type="match status" value="1"/>
</dbReference>
<dbReference type="Pfam" id="PF02277">
    <property type="entry name" value="DBI_PRT"/>
    <property type="match status" value="1"/>
</dbReference>
<evidence type="ECO:0000313" key="14">
    <source>
        <dbReference type="Proteomes" id="UP000198538"/>
    </source>
</evidence>
<accession>A0A1G5G115</accession>
<feature type="active site" description="Proton acceptor" evidence="11">
    <location>
        <position position="321"/>
    </location>
</feature>
<evidence type="ECO:0000256" key="11">
    <source>
        <dbReference type="HAMAP-Rule" id="MF_00230"/>
    </source>
</evidence>
<reference evidence="14" key="1">
    <citation type="submission" date="2016-10" db="EMBL/GenBank/DDBJ databases">
        <authorList>
            <person name="Varghese N."/>
            <person name="Submissions S."/>
        </authorList>
    </citation>
    <scope>NUCLEOTIDE SEQUENCE [LARGE SCALE GENOMIC DNA]</scope>
    <source>
        <strain evidence="14">BL9</strain>
    </source>
</reference>
<evidence type="ECO:0000256" key="12">
    <source>
        <dbReference type="SAM" id="MobiDB-lite"/>
    </source>
</evidence>
<dbReference type="RefSeq" id="WP_090918013.1">
    <property type="nucleotide sequence ID" value="NZ_FMVM01000005.1"/>
</dbReference>
<keyword evidence="7 11" id="KW-0328">Glycosyltransferase</keyword>
<dbReference type="HAMAP" id="MF_00230">
    <property type="entry name" value="CobT"/>
    <property type="match status" value="1"/>
</dbReference>
<dbReference type="Proteomes" id="UP000198538">
    <property type="component" value="Unassembled WGS sequence"/>
</dbReference>
<gene>
    <name evidence="11" type="primary">cobT</name>
    <name evidence="13" type="ORF">SAMN05720606_10548</name>
</gene>
<dbReference type="Gene3D" id="3.40.50.10210">
    <property type="match status" value="1"/>
</dbReference>
<organism evidence="13 14">
    <name type="scientific">Paenibacillus polysaccharolyticus</name>
    <dbReference type="NCBI Taxonomy" id="582692"/>
    <lineage>
        <taxon>Bacteria</taxon>
        <taxon>Bacillati</taxon>
        <taxon>Bacillota</taxon>
        <taxon>Bacilli</taxon>
        <taxon>Bacillales</taxon>
        <taxon>Paenibacillaceae</taxon>
        <taxon>Paenibacillus</taxon>
    </lineage>
</organism>
<protein>
    <recommendedName>
        <fullName evidence="5 11">Nicotinate-nucleotide--dimethylbenzimidazole phosphoribosyltransferase</fullName>
        <shortName evidence="11">NN:DBI PRT</shortName>
        <ecNumber evidence="4 11">2.4.2.21</ecNumber>
    </recommendedName>
    <alternativeName>
        <fullName evidence="9 11">N(1)-alpha-phosphoribosyltransferase</fullName>
    </alternativeName>
</protein>
<evidence type="ECO:0000256" key="4">
    <source>
        <dbReference type="ARBA" id="ARBA00011991"/>
    </source>
</evidence>
<proteinExistence type="inferred from homology"/>
<dbReference type="GO" id="GO:0009236">
    <property type="term" value="P:cobalamin biosynthetic process"/>
    <property type="evidence" value="ECO:0007669"/>
    <property type="project" value="UniProtKB-UniRule"/>
</dbReference>
<dbReference type="GO" id="GO:0008939">
    <property type="term" value="F:nicotinate-nucleotide-dimethylbenzimidazole phosphoribosyltransferase activity"/>
    <property type="evidence" value="ECO:0007669"/>
    <property type="project" value="UniProtKB-UniRule"/>
</dbReference>
<comment type="catalytic activity">
    <reaction evidence="10 11">
        <text>5,6-dimethylbenzimidazole + nicotinate beta-D-ribonucleotide = alpha-ribazole 5'-phosphate + nicotinate + H(+)</text>
        <dbReference type="Rhea" id="RHEA:11196"/>
        <dbReference type="ChEBI" id="CHEBI:15378"/>
        <dbReference type="ChEBI" id="CHEBI:15890"/>
        <dbReference type="ChEBI" id="CHEBI:32544"/>
        <dbReference type="ChEBI" id="CHEBI:57502"/>
        <dbReference type="ChEBI" id="CHEBI:57918"/>
        <dbReference type="EC" id="2.4.2.21"/>
    </reaction>
</comment>
<evidence type="ECO:0000256" key="1">
    <source>
        <dbReference type="ARBA" id="ARBA00002197"/>
    </source>
</evidence>
<evidence type="ECO:0000256" key="8">
    <source>
        <dbReference type="ARBA" id="ARBA00022679"/>
    </source>
</evidence>
<evidence type="ECO:0000256" key="7">
    <source>
        <dbReference type="ARBA" id="ARBA00022676"/>
    </source>
</evidence>
<comment type="similarity">
    <text evidence="3 11">Belongs to the CobT family.</text>
</comment>
<evidence type="ECO:0000313" key="13">
    <source>
        <dbReference type="EMBL" id="SCY45275.1"/>
    </source>
</evidence>
<dbReference type="Gene3D" id="1.10.1610.10">
    <property type="match status" value="1"/>
</dbReference>
<evidence type="ECO:0000256" key="6">
    <source>
        <dbReference type="ARBA" id="ARBA00022573"/>
    </source>
</evidence>
<dbReference type="STRING" id="582692.SAMN05720606_10548"/>
<dbReference type="InterPro" id="IPR036087">
    <property type="entry name" value="Nict_dMeBzImd_PRibTrfase_sf"/>
</dbReference>
<dbReference type="InterPro" id="IPR023195">
    <property type="entry name" value="Nict_dMeBzImd_PRibTrfase_N"/>
</dbReference>
<dbReference type="InterPro" id="IPR003200">
    <property type="entry name" value="Nict_dMeBzImd_PRibTrfase"/>
</dbReference>
<dbReference type="AlphaFoldDB" id="A0A1G5G115"/>
<dbReference type="PANTHER" id="PTHR43463:SF1">
    <property type="entry name" value="NICOTINATE-NUCLEOTIDE--DIMETHYLBENZIMIDAZOLE PHOSPHORIBOSYLTRANSFERASE"/>
    <property type="match status" value="1"/>
</dbReference>
<keyword evidence="6 11" id="KW-0169">Cobalamin biosynthesis</keyword>
<evidence type="ECO:0000256" key="10">
    <source>
        <dbReference type="ARBA" id="ARBA00047340"/>
    </source>
</evidence>
<dbReference type="PANTHER" id="PTHR43463">
    <property type="entry name" value="NICOTINATE-NUCLEOTIDE--DIMETHYLBENZIMIDAZOLE PHOSPHORIBOSYLTRANSFERASE"/>
    <property type="match status" value="1"/>
</dbReference>
<dbReference type="NCBIfam" id="NF000996">
    <property type="entry name" value="PRK00105.1"/>
    <property type="match status" value="1"/>
</dbReference>